<dbReference type="AlphaFoldDB" id="A0A5B0QDU9"/>
<gene>
    <name evidence="2" type="ORF">PGTUg99_005106</name>
</gene>
<feature type="compositionally biased region" description="Polar residues" evidence="1">
    <location>
        <begin position="99"/>
        <end position="109"/>
    </location>
</feature>
<protein>
    <submittedName>
        <fullName evidence="2">Uncharacterized protein</fullName>
    </submittedName>
</protein>
<dbReference type="EMBL" id="VDEP01000284">
    <property type="protein sequence ID" value="KAA1111406.1"/>
    <property type="molecule type" value="Genomic_DNA"/>
</dbReference>
<sequence length="350" mass="38291">MVKGYPSRIPAIPWRIPASGCGWPLFRKTLAGIRVSQRIPEARRVDGRLEGFPSSRRGTCTLPAGRKSFQSTRYMYLVNRKETLPASEVHVPRRPEGNPPSQQGTCTSSTGRISFQEGFLSQRGTCTSLAGRKCFQPDLLDDLFCRRLQPCIDDGLQAQIAERLGQVNSLELAFQLLWTILSTSELVRCGPDEGGEGVKVTILSQMFLSGYLVNALEKHFELTRNALIFLVYLCGKEETTGAKLGEFSGVTSQYLLSFQQSIMAQWLVRQSAKIPAELAFEVEDKLVDRLVELHVSTEAELDAHPGGAMIRDANSATSLSRSPAGPLKGGYPRIPAGGCGCGCGCGCWFP</sequence>
<evidence type="ECO:0000313" key="2">
    <source>
        <dbReference type="EMBL" id="KAA1111406.1"/>
    </source>
</evidence>
<organism evidence="2 3">
    <name type="scientific">Puccinia graminis f. sp. tritici</name>
    <dbReference type="NCBI Taxonomy" id="56615"/>
    <lineage>
        <taxon>Eukaryota</taxon>
        <taxon>Fungi</taxon>
        <taxon>Dikarya</taxon>
        <taxon>Basidiomycota</taxon>
        <taxon>Pucciniomycotina</taxon>
        <taxon>Pucciniomycetes</taxon>
        <taxon>Pucciniales</taxon>
        <taxon>Pucciniaceae</taxon>
        <taxon>Puccinia</taxon>
    </lineage>
</organism>
<name>A0A5B0QDU9_PUCGR</name>
<feature type="region of interest" description="Disordered" evidence="1">
    <location>
        <begin position="89"/>
        <end position="109"/>
    </location>
</feature>
<reference evidence="2 3" key="1">
    <citation type="submission" date="2019-05" db="EMBL/GenBank/DDBJ databases">
        <title>Emergence of the Ug99 lineage of the wheat stem rust pathogen through somatic hybridization.</title>
        <authorList>
            <person name="Li F."/>
            <person name="Upadhyaya N.M."/>
            <person name="Sperschneider J."/>
            <person name="Matny O."/>
            <person name="Nguyen-Phuc H."/>
            <person name="Mago R."/>
            <person name="Raley C."/>
            <person name="Miller M.E."/>
            <person name="Silverstein K.A.T."/>
            <person name="Henningsen E."/>
            <person name="Hirsch C.D."/>
            <person name="Visser B."/>
            <person name="Pretorius Z.A."/>
            <person name="Steffenson B.J."/>
            <person name="Schwessinger B."/>
            <person name="Dodds P.N."/>
            <person name="Figueroa M."/>
        </authorList>
    </citation>
    <scope>NUCLEOTIDE SEQUENCE [LARGE SCALE GENOMIC DNA]</scope>
    <source>
        <strain evidence="2 3">Ug99</strain>
    </source>
</reference>
<evidence type="ECO:0000256" key="1">
    <source>
        <dbReference type="SAM" id="MobiDB-lite"/>
    </source>
</evidence>
<evidence type="ECO:0000313" key="3">
    <source>
        <dbReference type="Proteomes" id="UP000325313"/>
    </source>
</evidence>
<accession>A0A5B0QDU9</accession>
<proteinExistence type="predicted"/>
<dbReference type="Proteomes" id="UP000325313">
    <property type="component" value="Unassembled WGS sequence"/>
</dbReference>
<comment type="caution">
    <text evidence="2">The sequence shown here is derived from an EMBL/GenBank/DDBJ whole genome shotgun (WGS) entry which is preliminary data.</text>
</comment>